<feature type="compositionally biased region" description="Polar residues" evidence="1">
    <location>
        <begin position="272"/>
        <end position="283"/>
    </location>
</feature>
<feature type="region of interest" description="Disordered" evidence="1">
    <location>
        <begin position="268"/>
        <end position="311"/>
    </location>
</feature>
<protein>
    <submittedName>
        <fullName evidence="2">Uncharacterized protein</fullName>
    </submittedName>
</protein>
<feature type="compositionally biased region" description="Basic and acidic residues" evidence="1">
    <location>
        <begin position="206"/>
        <end position="235"/>
    </location>
</feature>
<evidence type="ECO:0000313" key="2">
    <source>
        <dbReference type="EMBL" id="KAF2111310.1"/>
    </source>
</evidence>
<dbReference type="EMBL" id="ML977335">
    <property type="protein sequence ID" value="KAF2111310.1"/>
    <property type="molecule type" value="Genomic_DNA"/>
</dbReference>
<keyword evidence="3" id="KW-1185">Reference proteome</keyword>
<feature type="compositionally biased region" description="Basic and acidic residues" evidence="1">
    <location>
        <begin position="115"/>
        <end position="135"/>
    </location>
</feature>
<dbReference type="AlphaFoldDB" id="A0A6A5YW53"/>
<gene>
    <name evidence="2" type="ORF">BDV96DRAFT_603416</name>
</gene>
<organism evidence="2 3">
    <name type="scientific">Lophiotrema nucula</name>
    <dbReference type="NCBI Taxonomy" id="690887"/>
    <lineage>
        <taxon>Eukaryota</taxon>
        <taxon>Fungi</taxon>
        <taxon>Dikarya</taxon>
        <taxon>Ascomycota</taxon>
        <taxon>Pezizomycotina</taxon>
        <taxon>Dothideomycetes</taxon>
        <taxon>Pleosporomycetidae</taxon>
        <taxon>Pleosporales</taxon>
        <taxon>Lophiotremataceae</taxon>
        <taxon>Lophiotrema</taxon>
    </lineage>
</organism>
<accession>A0A6A5YW53</accession>
<reference evidence="2" key="1">
    <citation type="journal article" date="2020" name="Stud. Mycol.">
        <title>101 Dothideomycetes genomes: a test case for predicting lifestyles and emergence of pathogens.</title>
        <authorList>
            <person name="Haridas S."/>
            <person name="Albert R."/>
            <person name="Binder M."/>
            <person name="Bloem J."/>
            <person name="Labutti K."/>
            <person name="Salamov A."/>
            <person name="Andreopoulos B."/>
            <person name="Baker S."/>
            <person name="Barry K."/>
            <person name="Bills G."/>
            <person name="Bluhm B."/>
            <person name="Cannon C."/>
            <person name="Castanera R."/>
            <person name="Culley D."/>
            <person name="Daum C."/>
            <person name="Ezra D."/>
            <person name="Gonzalez J."/>
            <person name="Henrissat B."/>
            <person name="Kuo A."/>
            <person name="Liang C."/>
            <person name="Lipzen A."/>
            <person name="Lutzoni F."/>
            <person name="Magnuson J."/>
            <person name="Mondo S."/>
            <person name="Nolan M."/>
            <person name="Ohm R."/>
            <person name="Pangilinan J."/>
            <person name="Park H.-J."/>
            <person name="Ramirez L."/>
            <person name="Alfaro M."/>
            <person name="Sun H."/>
            <person name="Tritt A."/>
            <person name="Yoshinaga Y."/>
            <person name="Zwiers L.-H."/>
            <person name="Turgeon B."/>
            <person name="Goodwin S."/>
            <person name="Spatafora J."/>
            <person name="Crous P."/>
            <person name="Grigoriev I."/>
        </authorList>
    </citation>
    <scope>NUCLEOTIDE SEQUENCE</scope>
    <source>
        <strain evidence="2">CBS 627.86</strain>
    </source>
</reference>
<evidence type="ECO:0000313" key="3">
    <source>
        <dbReference type="Proteomes" id="UP000799770"/>
    </source>
</evidence>
<evidence type="ECO:0000256" key="1">
    <source>
        <dbReference type="SAM" id="MobiDB-lite"/>
    </source>
</evidence>
<dbReference type="Proteomes" id="UP000799770">
    <property type="component" value="Unassembled WGS sequence"/>
</dbReference>
<name>A0A6A5YW53_9PLEO</name>
<proteinExistence type="predicted"/>
<feature type="region of interest" description="Disordered" evidence="1">
    <location>
        <begin position="101"/>
        <end position="254"/>
    </location>
</feature>
<sequence>MSREGFPPPSPRTLERSIRQYRVVEGIQAKYRMVVFINRNEDEYHPNTICDEPVPSYPDMSFVDFNNDGDLIEVGLAPEDTGCAERPASPTSREGAVVWARAAEEEQSEQRNGPRHVDREYCKPSTHSDAEEEMPKPAPQRRKRKAQGAMDAPSKPAEPKETKWGAAVGSGQRPRGRPSNKERESWTPQQTEIARERAEKRRIKIACKEERQKKQTDGKAVAKEQSEKKEKKSTGEELEGSSSSAIPAVQPAAAPLEASQFSFSVPVFGSCATRNNDPTSNAQGLGDEVRSNQQHQLQCADASQPGSSPFNTTYHHDVGLYSTLLNSTLPLHSPQQNWANVASTYNPDEQK</sequence>